<protein>
    <submittedName>
        <fullName evidence="2">SseB family protein</fullName>
    </submittedName>
</protein>
<dbReference type="AlphaFoldDB" id="A0A4R0JVT2"/>
<dbReference type="Proteomes" id="UP000293342">
    <property type="component" value="Unassembled WGS sequence"/>
</dbReference>
<accession>A0A4R0JVT2</accession>
<comment type="caution">
    <text evidence="2">The sequence shown here is derived from an EMBL/GenBank/DDBJ whole genome shotgun (WGS) entry which is preliminary data.</text>
</comment>
<proteinExistence type="predicted"/>
<evidence type="ECO:0000313" key="2">
    <source>
        <dbReference type="EMBL" id="TCC46365.1"/>
    </source>
</evidence>
<dbReference type="OrthoDB" id="5188303at2"/>
<dbReference type="InterPro" id="IPR009839">
    <property type="entry name" value="SseB_N"/>
</dbReference>
<sequence length="188" mass="19975">MRVRQRWSGPVDEWWGYAGDNDGVQPPQRRLAFTGFDNDDGSADPALARALAERDHGATLAALTRARLLVPVVAMLGEVEYDENGLAHDKTSDMAVALLQGQDGRNALLAFTGTESLTRWSPDARPMPAQAQLVATAAIQEGAAAIVLDIAGPATGVIETDDVRRLAAGLQVVRLEDGGFAWIQSADG</sequence>
<name>A0A4R0JVT2_9ACTN</name>
<gene>
    <name evidence="2" type="ORF">E0H75_25075</name>
</gene>
<dbReference type="EMBL" id="SJKD01000006">
    <property type="protein sequence ID" value="TCC46365.1"/>
    <property type="molecule type" value="Genomic_DNA"/>
</dbReference>
<organism evidence="2 3">
    <name type="scientific">Kribbella capetownensis</name>
    <dbReference type="NCBI Taxonomy" id="1572659"/>
    <lineage>
        <taxon>Bacteria</taxon>
        <taxon>Bacillati</taxon>
        <taxon>Actinomycetota</taxon>
        <taxon>Actinomycetes</taxon>
        <taxon>Propionibacteriales</taxon>
        <taxon>Kribbellaceae</taxon>
        <taxon>Kribbella</taxon>
    </lineage>
</organism>
<evidence type="ECO:0000313" key="3">
    <source>
        <dbReference type="Proteomes" id="UP000293342"/>
    </source>
</evidence>
<reference evidence="2 3" key="1">
    <citation type="submission" date="2019-02" db="EMBL/GenBank/DDBJ databases">
        <title>Kribbella capetownensis sp. nov. and Kribbella speibonae sp. nov., isolated from soil.</title>
        <authorList>
            <person name="Curtis S.M."/>
            <person name="Norton I."/>
            <person name="Everest G.J."/>
            <person name="Meyers P.R."/>
        </authorList>
    </citation>
    <scope>NUCLEOTIDE SEQUENCE [LARGE SCALE GENOMIC DNA]</scope>
    <source>
        <strain evidence="2 3">YM53</strain>
    </source>
</reference>
<evidence type="ECO:0000259" key="1">
    <source>
        <dbReference type="Pfam" id="PF07179"/>
    </source>
</evidence>
<feature type="domain" description="SseB protein N-terminal" evidence="1">
    <location>
        <begin position="46"/>
        <end position="164"/>
    </location>
</feature>
<dbReference type="Pfam" id="PF07179">
    <property type="entry name" value="SseB"/>
    <property type="match status" value="1"/>
</dbReference>
<keyword evidence="3" id="KW-1185">Reference proteome</keyword>